<feature type="region of interest" description="Disordered" evidence="1">
    <location>
        <begin position="32"/>
        <end position="54"/>
    </location>
</feature>
<dbReference type="Gramene" id="ONI28602">
    <property type="protein sequence ID" value="ONI28602"/>
    <property type="gene ID" value="PRUPE_1G150700"/>
</dbReference>
<evidence type="ECO:0000256" key="1">
    <source>
        <dbReference type="SAM" id="MobiDB-lite"/>
    </source>
</evidence>
<sequence>MSDLQSTLDLSATTLASARRSFIDLSISRLPAASQNSTPSPLEPSTGKRKPCKKESDVWEHFEKYDLVLDMKAVDGTKRKEVEKRLSASIVVLLMLVILRKMALATCGSI</sequence>
<keyword evidence="3" id="KW-1185">Reference proteome</keyword>
<protein>
    <submittedName>
        <fullName evidence="2">Uncharacterized protein</fullName>
    </submittedName>
</protein>
<accession>A0A251QXP5</accession>
<organism evidence="2 3">
    <name type="scientific">Prunus persica</name>
    <name type="common">Peach</name>
    <name type="synonym">Amygdalus persica</name>
    <dbReference type="NCBI Taxonomy" id="3760"/>
    <lineage>
        <taxon>Eukaryota</taxon>
        <taxon>Viridiplantae</taxon>
        <taxon>Streptophyta</taxon>
        <taxon>Embryophyta</taxon>
        <taxon>Tracheophyta</taxon>
        <taxon>Spermatophyta</taxon>
        <taxon>Magnoliopsida</taxon>
        <taxon>eudicotyledons</taxon>
        <taxon>Gunneridae</taxon>
        <taxon>Pentapetalae</taxon>
        <taxon>rosids</taxon>
        <taxon>fabids</taxon>
        <taxon>Rosales</taxon>
        <taxon>Rosaceae</taxon>
        <taxon>Amygdaloideae</taxon>
        <taxon>Amygdaleae</taxon>
        <taxon>Prunus</taxon>
    </lineage>
</organism>
<gene>
    <name evidence="2" type="ORF">PRUPE_1G150700</name>
</gene>
<dbReference type="EMBL" id="CM007651">
    <property type="protein sequence ID" value="ONI28602.1"/>
    <property type="molecule type" value="Genomic_DNA"/>
</dbReference>
<evidence type="ECO:0000313" key="2">
    <source>
        <dbReference type="EMBL" id="ONI28602.1"/>
    </source>
</evidence>
<proteinExistence type="predicted"/>
<dbReference type="eggNOG" id="KOG1121">
    <property type="taxonomic scope" value="Eukaryota"/>
</dbReference>
<evidence type="ECO:0000313" key="3">
    <source>
        <dbReference type="Proteomes" id="UP000006882"/>
    </source>
</evidence>
<dbReference type="Proteomes" id="UP000006882">
    <property type="component" value="Chromosome G1"/>
</dbReference>
<name>A0A251QXP5_PRUPE</name>
<dbReference type="AlphaFoldDB" id="A0A251QXP5"/>
<reference evidence="2 3" key="1">
    <citation type="journal article" date="2013" name="Nat. Genet.">
        <title>The high-quality draft genome of peach (Prunus persica) identifies unique patterns of genetic diversity, domestication and genome evolution.</title>
        <authorList>
            <consortium name="International Peach Genome Initiative"/>
            <person name="Verde I."/>
            <person name="Abbott A.G."/>
            <person name="Scalabrin S."/>
            <person name="Jung S."/>
            <person name="Shu S."/>
            <person name="Marroni F."/>
            <person name="Zhebentyayeva T."/>
            <person name="Dettori M.T."/>
            <person name="Grimwood J."/>
            <person name="Cattonaro F."/>
            <person name="Zuccolo A."/>
            <person name="Rossini L."/>
            <person name="Jenkins J."/>
            <person name="Vendramin E."/>
            <person name="Meisel L.A."/>
            <person name="Decroocq V."/>
            <person name="Sosinski B."/>
            <person name="Prochnik S."/>
            <person name="Mitros T."/>
            <person name="Policriti A."/>
            <person name="Cipriani G."/>
            <person name="Dondini L."/>
            <person name="Ficklin S."/>
            <person name="Goodstein D.M."/>
            <person name="Xuan P."/>
            <person name="Del Fabbro C."/>
            <person name="Aramini V."/>
            <person name="Copetti D."/>
            <person name="Gonzalez S."/>
            <person name="Horner D.S."/>
            <person name="Falchi R."/>
            <person name="Lucas S."/>
            <person name="Mica E."/>
            <person name="Maldonado J."/>
            <person name="Lazzari B."/>
            <person name="Bielenberg D."/>
            <person name="Pirona R."/>
            <person name="Miculan M."/>
            <person name="Barakat A."/>
            <person name="Testolin R."/>
            <person name="Stella A."/>
            <person name="Tartarini S."/>
            <person name="Tonutti P."/>
            <person name="Arus P."/>
            <person name="Orellana A."/>
            <person name="Wells C."/>
            <person name="Main D."/>
            <person name="Vizzotto G."/>
            <person name="Silva H."/>
            <person name="Salamini F."/>
            <person name="Schmutz J."/>
            <person name="Morgante M."/>
            <person name="Rokhsar D.S."/>
        </authorList>
    </citation>
    <scope>NUCLEOTIDE SEQUENCE [LARGE SCALE GENOMIC DNA]</scope>
    <source>
        <strain evidence="3">cv. Nemared</strain>
    </source>
</reference>